<keyword evidence="1" id="KW-0812">Transmembrane</keyword>
<reference evidence="2 3" key="2">
    <citation type="submission" date="2011-11" db="EMBL/GenBank/DDBJ databases">
        <authorList>
            <consortium name="US DOE Joint Genome Institute"/>
            <person name="Lucas S."/>
            <person name="Han J."/>
            <person name="Lapidus A."/>
            <person name="Cheng J.-F."/>
            <person name="Goodwin L."/>
            <person name="Pitluck S."/>
            <person name="Peters L."/>
            <person name="Ovchinnikova G."/>
            <person name="Zhang X."/>
            <person name="Detter J.C."/>
            <person name="Han C."/>
            <person name="Tapia R."/>
            <person name="Land M."/>
            <person name="Hauser L."/>
            <person name="Kyrpides N."/>
            <person name="Ivanova N."/>
            <person name="Pagani I."/>
            <person name="Vogl K."/>
            <person name="Liu Z."/>
            <person name="Overmann J."/>
            <person name="Frigaard N.-U."/>
            <person name="Bryant D."/>
            <person name="Woyke T."/>
        </authorList>
    </citation>
    <scope>NUCLEOTIDE SEQUENCE [LARGE SCALE GENOMIC DNA]</scope>
    <source>
        <strain evidence="2 3">970</strain>
    </source>
</reference>
<dbReference type="HOGENOM" id="CLU_220802_0_0_6"/>
<protein>
    <submittedName>
        <fullName evidence="2">Uncharacterized protein</fullName>
    </submittedName>
</protein>
<name>H8Z004_9GAMM</name>
<evidence type="ECO:0000256" key="1">
    <source>
        <dbReference type="SAM" id="Phobius"/>
    </source>
</evidence>
<feature type="transmembrane region" description="Helical" evidence="1">
    <location>
        <begin position="12"/>
        <end position="30"/>
    </location>
</feature>
<dbReference type="AlphaFoldDB" id="H8Z004"/>
<evidence type="ECO:0000313" key="2">
    <source>
        <dbReference type="EMBL" id="EIC21177.1"/>
    </source>
</evidence>
<gene>
    <name evidence="2" type="ORF">Thi970DRAFT_01366</name>
</gene>
<dbReference type="Proteomes" id="UP000002964">
    <property type="component" value="Unassembled WGS sequence"/>
</dbReference>
<accession>H8Z004</accession>
<reference evidence="3" key="1">
    <citation type="submission" date="2011-06" db="EMBL/GenBank/DDBJ databases">
        <authorList>
            <consortium name="US DOE Joint Genome Institute (JGI-PGF)"/>
            <person name="Lucas S."/>
            <person name="Han J."/>
            <person name="Lapidus A."/>
            <person name="Cheng J.-F."/>
            <person name="Goodwin L."/>
            <person name="Pitluck S."/>
            <person name="Peters L."/>
            <person name="Land M.L."/>
            <person name="Hauser L."/>
            <person name="Vogl K."/>
            <person name="Liu Z."/>
            <person name="Overmann J."/>
            <person name="Frigaard N.-U."/>
            <person name="Bryant D.A."/>
            <person name="Woyke T.J."/>
        </authorList>
    </citation>
    <scope>NUCLEOTIDE SEQUENCE [LARGE SCALE GENOMIC DNA]</scope>
    <source>
        <strain evidence="3">970</strain>
    </source>
</reference>
<proteinExistence type="predicted"/>
<keyword evidence="3" id="KW-1185">Reference proteome</keyword>
<sequence>MSDEALRRKNRLGFWMTAAVCLLPLVPYAMHAGS</sequence>
<evidence type="ECO:0000313" key="3">
    <source>
        <dbReference type="Proteomes" id="UP000002964"/>
    </source>
</evidence>
<keyword evidence="1" id="KW-1133">Transmembrane helix</keyword>
<dbReference type="EMBL" id="JH603169">
    <property type="protein sequence ID" value="EIC21177.1"/>
    <property type="molecule type" value="Genomic_DNA"/>
</dbReference>
<organism evidence="2 3">
    <name type="scientific">Thiorhodovibrio frisius</name>
    <dbReference type="NCBI Taxonomy" id="631362"/>
    <lineage>
        <taxon>Bacteria</taxon>
        <taxon>Pseudomonadati</taxon>
        <taxon>Pseudomonadota</taxon>
        <taxon>Gammaproteobacteria</taxon>
        <taxon>Chromatiales</taxon>
        <taxon>Chromatiaceae</taxon>
        <taxon>Thiorhodovibrio</taxon>
    </lineage>
</organism>
<keyword evidence="1" id="KW-0472">Membrane</keyword>